<dbReference type="PANTHER" id="PTHR43289:SF34">
    <property type="entry name" value="SERINE_THREONINE-PROTEIN KINASE YBDM-RELATED"/>
    <property type="match status" value="1"/>
</dbReference>
<dbReference type="RefSeq" id="WP_087158860.1">
    <property type="nucleotide sequence ID" value="NZ_NFKM01000014.1"/>
</dbReference>
<dbReference type="CDD" id="cd14014">
    <property type="entry name" value="STKc_PknB_like"/>
    <property type="match status" value="1"/>
</dbReference>
<keyword evidence="10" id="KW-1133">Transmembrane helix</keyword>
<feature type="binding site" evidence="9">
    <location>
        <position position="41"/>
    </location>
    <ligand>
        <name>ATP</name>
        <dbReference type="ChEBI" id="CHEBI:30616"/>
    </ligand>
</feature>
<dbReference type="PROSITE" id="PS00108">
    <property type="entry name" value="PROTEIN_KINASE_ST"/>
    <property type="match status" value="1"/>
</dbReference>
<dbReference type="InterPro" id="IPR011009">
    <property type="entry name" value="Kinase-like_dom_sf"/>
</dbReference>
<evidence type="ECO:0000256" key="4">
    <source>
        <dbReference type="ARBA" id="ARBA00022741"/>
    </source>
</evidence>
<dbReference type="Pfam" id="PF00069">
    <property type="entry name" value="Pkinase"/>
    <property type="match status" value="1"/>
</dbReference>
<proteinExistence type="predicted"/>
<dbReference type="PANTHER" id="PTHR43289">
    <property type="entry name" value="MITOGEN-ACTIVATED PROTEIN KINASE KINASE KINASE 20-RELATED"/>
    <property type="match status" value="1"/>
</dbReference>
<dbReference type="GO" id="GO:0004674">
    <property type="term" value="F:protein serine/threonine kinase activity"/>
    <property type="evidence" value="ECO:0007669"/>
    <property type="project" value="UniProtKB-KW"/>
</dbReference>
<dbReference type="InterPro" id="IPR017441">
    <property type="entry name" value="Protein_kinase_ATP_BS"/>
</dbReference>
<dbReference type="FunFam" id="3.30.200.20:FF:000035">
    <property type="entry name" value="Serine/threonine protein kinase Stk1"/>
    <property type="match status" value="1"/>
</dbReference>
<dbReference type="NCBIfam" id="NF033483">
    <property type="entry name" value="PknB_PASTA_kin"/>
    <property type="match status" value="1"/>
</dbReference>
<evidence type="ECO:0000259" key="12">
    <source>
        <dbReference type="PROSITE" id="PS51178"/>
    </source>
</evidence>
<dbReference type="PROSITE" id="PS51178">
    <property type="entry name" value="PASTA"/>
    <property type="match status" value="2"/>
</dbReference>
<feature type="domain" description="PASTA" evidence="12">
    <location>
        <begin position="352"/>
        <end position="419"/>
    </location>
</feature>
<keyword evidence="4 9" id="KW-0547">Nucleotide-binding</keyword>
<evidence type="ECO:0000256" key="6">
    <source>
        <dbReference type="ARBA" id="ARBA00022840"/>
    </source>
</evidence>
<dbReference type="AlphaFoldDB" id="A0A1Y4LRW7"/>
<dbReference type="Gene3D" id="1.10.510.10">
    <property type="entry name" value="Transferase(Phosphotransferase) domain 1"/>
    <property type="match status" value="1"/>
</dbReference>
<comment type="catalytic activity">
    <reaction evidence="7">
        <text>L-threonyl-[protein] + ATP = O-phospho-L-threonyl-[protein] + ADP + H(+)</text>
        <dbReference type="Rhea" id="RHEA:46608"/>
        <dbReference type="Rhea" id="RHEA-COMP:11060"/>
        <dbReference type="Rhea" id="RHEA-COMP:11605"/>
        <dbReference type="ChEBI" id="CHEBI:15378"/>
        <dbReference type="ChEBI" id="CHEBI:30013"/>
        <dbReference type="ChEBI" id="CHEBI:30616"/>
        <dbReference type="ChEBI" id="CHEBI:61977"/>
        <dbReference type="ChEBI" id="CHEBI:456216"/>
        <dbReference type="EC" id="2.7.11.1"/>
    </reaction>
</comment>
<organism evidence="13 14">
    <name type="scientific">Faecalitalea cylindroides</name>
    <dbReference type="NCBI Taxonomy" id="39483"/>
    <lineage>
        <taxon>Bacteria</taxon>
        <taxon>Bacillati</taxon>
        <taxon>Bacillota</taxon>
        <taxon>Erysipelotrichia</taxon>
        <taxon>Erysipelotrichales</taxon>
        <taxon>Erysipelotrichaceae</taxon>
        <taxon>Faecalitalea</taxon>
    </lineage>
</organism>
<evidence type="ECO:0000259" key="11">
    <source>
        <dbReference type="PROSITE" id="PS50011"/>
    </source>
</evidence>
<dbReference type="Gene3D" id="3.30.200.20">
    <property type="entry name" value="Phosphorylase Kinase, domain 1"/>
    <property type="match status" value="1"/>
</dbReference>
<dbReference type="PROSITE" id="PS50011">
    <property type="entry name" value="PROTEIN_KINASE_DOM"/>
    <property type="match status" value="1"/>
</dbReference>
<comment type="caution">
    <text evidence="13">The sequence shown here is derived from an EMBL/GenBank/DDBJ whole genome shotgun (WGS) entry which is preliminary data.</text>
</comment>
<dbReference type="Gene3D" id="3.30.10.20">
    <property type="match status" value="2"/>
</dbReference>
<dbReference type="EC" id="2.7.11.1" evidence="1"/>
<evidence type="ECO:0000313" key="13">
    <source>
        <dbReference type="EMBL" id="OUP59387.1"/>
    </source>
</evidence>
<reference evidence="14" key="1">
    <citation type="submission" date="2017-04" db="EMBL/GenBank/DDBJ databases">
        <title>Function of individual gut microbiota members based on whole genome sequencing of pure cultures obtained from chicken caecum.</title>
        <authorList>
            <person name="Medvecky M."/>
            <person name="Cejkova D."/>
            <person name="Polansky O."/>
            <person name="Karasova D."/>
            <person name="Kubasova T."/>
            <person name="Cizek A."/>
            <person name="Rychlik I."/>
        </authorList>
    </citation>
    <scope>NUCLEOTIDE SEQUENCE [LARGE SCALE GENOMIC DNA]</scope>
    <source>
        <strain evidence="14">An178</strain>
    </source>
</reference>
<evidence type="ECO:0000256" key="3">
    <source>
        <dbReference type="ARBA" id="ARBA00022679"/>
    </source>
</evidence>
<dbReference type="SMART" id="SM00220">
    <property type="entry name" value="S_TKc"/>
    <property type="match status" value="1"/>
</dbReference>
<sequence length="558" mass="61573">MAQTINQIANRYEIISLVGQGGMADVYKAQDTILNRIVAIKILRQKLSEDPMTLVRFQREASAASRLSHPNVVDIYDVGEYNGMHYIVMEFIRGRTLKELIGLRGPLSVDEAVHIMRQLTSAIAHAHEHNIIHRDIKPQNILVKDDGTIKITDFGIAVANDAVQLTLNNAVMGSAHYLAPETAQGKDPDPKIDIYSMGIVFYELLTGSVPFQGKTPTEIAIKHLREPIPFVRDFNPGIPQSIENIVLKATAKNPAERYDSASDMLYELMHYNDISNRNVQRVTFKSQPVSNVEIDDDGYVKVEYEKPKKVTKKPKRSFIPYVLGALGTIIAIVLMFMIASLTGLIRFSGFLGYQTMPEVVSLTQEEALNVLEDANFDTSNVEIKEDVSDKFDEGLVISANYDEGEIIPGDADIVLTISKGPSFLVEDYTSRSLSEVQAELQAKGVTLNIEVEYQGAKDMDPGIILEQSGLNPGDRIDPDANETIKFVVSEYPTITIPYDLIGKDVNEAQAELNDLGIAVLPIQQEGGSGSNIVVAVSPDVGSEYTQEGTDSVVTLYYD</sequence>
<dbReference type="InterPro" id="IPR008271">
    <property type="entry name" value="Ser/Thr_kinase_AS"/>
</dbReference>
<feature type="domain" description="Protein kinase" evidence="11">
    <location>
        <begin position="12"/>
        <end position="269"/>
    </location>
</feature>
<evidence type="ECO:0000256" key="2">
    <source>
        <dbReference type="ARBA" id="ARBA00022527"/>
    </source>
</evidence>
<comment type="catalytic activity">
    <reaction evidence="8">
        <text>L-seryl-[protein] + ATP = O-phospho-L-seryl-[protein] + ADP + H(+)</text>
        <dbReference type="Rhea" id="RHEA:17989"/>
        <dbReference type="Rhea" id="RHEA-COMP:9863"/>
        <dbReference type="Rhea" id="RHEA-COMP:11604"/>
        <dbReference type="ChEBI" id="CHEBI:15378"/>
        <dbReference type="ChEBI" id="CHEBI:29999"/>
        <dbReference type="ChEBI" id="CHEBI:30616"/>
        <dbReference type="ChEBI" id="CHEBI:83421"/>
        <dbReference type="ChEBI" id="CHEBI:456216"/>
        <dbReference type="EC" id="2.7.11.1"/>
    </reaction>
</comment>
<dbReference type="InterPro" id="IPR005543">
    <property type="entry name" value="PASTA_dom"/>
</dbReference>
<keyword evidence="5" id="KW-0418">Kinase</keyword>
<dbReference type="EMBL" id="NFKM01000014">
    <property type="protein sequence ID" value="OUP59387.1"/>
    <property type="molecule type" value="Genomic_DNA"/>
</dbReference>
<evidence type="ECO:0000256" key="1">
    <source>
        <dbReference type="ARBA" id="ARBA00012513"/>
    </source>
</evidence>
<evidence type="ECO:0000256" key="5">
    <source>
        <dbReference type="ARBA" id="ARBA00022777"/>
    </source>
</evidence>
<keyword evidence="10" id="KW-0472">Membrane</keyword>
<protein>
    <recommendedName>
        <fullName evidence="1">non-specific serine/threonine protein kinase</fullName>
        <ecNumber evidence="1">2.7.11.1</ecNumber>
    </recommendedName>
</protein>
<evidence type="ECO:0000256" key="7">
    <source>
        <dbReference type="ARBA" id="ARBA00047899"/>
    </source>
</evidence>
<dbReference type="GO" id="GO:0005524">
    <property type="term" value="F:ATP binding"/>
    <property type="evidence" value="ECO:0007669"/>
    <property type="project" value="UniProtKB-UniRule"/>
</dbReference>
<evidence type="ECO:0000256" key="8">
    <source>
        <dbReference type="ARBA" id="ARBA00048679"/>
    </source>
</evidence>
<keyword evidence="10" id="KW-0812">Transmembrane</keyword>
<dbReference type="SMART" id="SM00740">
    <property type="entry name" value="PASTA"/>
    <property type="match status" value="3"/>
</dbReference>
<keyword evidence="6 9" id="KW-0067">ATP-binding</keyword>
<gene>
    <name evidence="13" type="ORF">B5F14_07505</name>
</gene>
<accession>A0A1Y4LRW7</accession>
<dbReference type="PROSITE" id="PS00107">
    <property type="entry name" value="PROTEIN_KINASE_ATP"/>
    <property type="match status" value="1"/>
</dbReference>
<dbReference type="Pfam" id="PF03793">
    <property type="entry name" value="PASTA"/>
    <property type="match status" value="2"/>
</dbReference>
<keyword evidence="2" id="KW-0723">Serine/threonine-protein kinase</keyword>
<dbReference type="InterPro" id="IPR000719">
    <property type="entry name" value="Prot_kinase_dom"/>
</dbReference>
<dbReference type="Proteomes" id="UP000195447">
    <property type="component" value="Unassembled WGS sequence"/>
</dbReference>
<feature type="domain" description="PASTA" evidence="12">
    <location>
        <begin position="420"/>
        <end position="490"/>
    </location>
</feature>
<feature type="transmembrane region" description="Helical" evidence="10">
    <location>
        <begin position="318"/>
        <end position="345"/>
    </location>
</feature>
<evidence type="ECO:0000256" key="9">
    <source>
        <dbReference type="PROSITE-ProRule" id="PRU10141"/>
    </source>
</evidence>
<dbReference type="SUPFAM" id="SSF56112">
    <property type="entry name" value="Protein kinase-like (PK-like)"/>
    <property type="match status" value="1"/>
</dbReference>
<dbReference type="CDD" id="cd06577">
    <property type="entry name" value="PASTA_pknB"/>
    <property type="match status" value="2"/>
</dbReference>
<evidence type="ECO:0000313" key="14">
    <source>
        <dbReference type="Proteomes" id="UP000195447"/>
    </source>
</evidence>
<dbReference type="FunFam" id="1.10.510.10:FF:000021">
    <property type="entry name" value="Serine/threonine protein kinase"/>
    <property type="match status" value="1"/>
</dbReference>
<keyword evidence="3" id="KW-0808">Transferase</keyword>
<name>A0A1Y4LRW7_9FIRM</name>
<keyword evidence="14" id="KW-1185">Reference proteome</keyword>
<evidence type="ECO:0000256" key="10">
    <source>
        <dbReference type="SAM" id="Phobius"/>
    </source>
</evidence>